<proteinExistence type="predicted"/>
<gene>
    <name evidence="1" type="ORF">PCOR1329_LOCUS42146</name>
</gene>
<protein>
    <submittedName>
        <fullName evidence="1">Uncharacterized protein</fullName>
    </submittedName>
</protein>
<name>A0ABN9TTE1_9DINO</name>
<organism evidence="1 2">
    <name type="scientific">Prorocentrum cordatum</name>
    <dbReference type="NCBI Taxonomy" id="2364126"/>
    <lineage>
        <taxon>Eukaryota</taxon>
        <taxon>Sar</taxon>
        <taxon>Alveolata</taxon>
        <taxon>Dinophyceae</taxon>
        <taxon>Prorocentrales</taxon>
        <taxon>Prorocentraceae</taxon>
        <taxon>Prorocentrum</taxon>
    </lineage>
</organism>
<sequence length="324" mass="36658">MASSGTASTTSRVEVPTWNGEVDKLSNYRFEVSTFVKSARGTDRYVCGPQLVRALGPRVRNAVGSCPKIDQVDVVDEKGRLTGWDTVFDYVLDKLDYTSLNDTGLLAEEFFPEDLEERWKDFPGGDYDFAKTYRALLTRFPAEALAGLDGKTMREKAMFNNGANEDEDETGGDTEELHEMVEQLVHLTDVEDCEEDEDTADQDWDNEVYAQFRQGGRSFKDARHLLRQVRVARGFYPVVVPTNELAVRAETGRDMAKMKCTLRRQFGRRARGCPNKNKLTVVGEPRGVDFDADREPSDADKNGVLVQFRKLEAFETFGNSWDQQ</sequence>
<dbReference type="EMBL" id="CAUYUJ010015061">
    <property type="protein sequence ID" value="CAK0849466.1"/>
    <property type="molecule type" value="Genomic_DNA"/>
</dbReference>
<keyword evidence="2" id="KW-1185">Reference proteome</keyword>
<comment type="caution">
    <text evidence="1">The sequence shown here is derived from an EMBL/GenBank/DDBJ whole genome shotgun (WGS) entry which is preliminary data.</text>
</comment>
<evidence type="ECO:0000313" key="1">
    <source>
        <dbReference type="EMBL" id="CAK0849466.1"/>
    </source>
</evidence>
<reference evidence="1" key="1">
    <citation type="submission" date="2023-10" db="EMBL/GenBank/DDBJ databases">
        <authorList>
            <person name="Chen Y."/>
            <person name="Shah S."/>
            <person name="Dougan E. K."/>
            <person name="Thang M."/>
            <person name="Chan C."/>
        </authorList>
    </citation>
    <scope>NUCLEOTIDE SEQUENCE [LARGE SCALE GENOMIC DNA]</scope>
</reference>
<accession>A0ABN9TTE1</accession>
<evidence type="ECO:0000313" key="2">
    <source>
        <dbReference type="Proteomes" id="UP001189429"/>
    </source>
</evidence>
<dbReference type="Proteomes" id="UP001189429">
    <property type="component" value="Unassembled WGS sequence"/>
</dbReference>